<comment type="caution">
    <text evidence="1">The sequence shown here is derived from an EMBL/GenBank/DDBJ whole genome shotgun (WGS) entry which is preliminary data.</text>
</comment>
<sequence>MASSIRILNVGDRVRVVYDGGALPYKRLGEKLGLEAGDTGTINSMIVRRGTPYADMAIDRNPGDVVYDVPVYILEPLTPSAEPAG</sequence>
<protein>
    <submittedName>
        <fullName evidence="1">Uncharacterized protein</fullName>
    </submittedName>
</protein>
<reference evidence="1 2" key="1">
    <citation type="journal article" date="2015" name="Nature">
        <title>rRNA introns, odd ribosomes, and small enigmatic genomes across a large radiation of phyla.</title>
        <authorList>
            <person name="Brown C.T."/>
            <person name="Hug L.A."/>
            <person name="Thomas B.C."/>
            <person name="Sharon I."/>
            <person name="Castelle C.J."/>
            <person name="Singh A."/>
            <person name="Wilkins M.J."/>
            <person name="Williams K.H."/>
            <person name="Banfield J.F."/>
        </authorList>
    </citation>
    <scope>NUCLEOTIDE SEQUENCE [LARGE SCALE GENOMIC DNA]</scope>
</reference>
<evidence type="ECO:0000313" key="2">
    <source>
        <dbReference type="Proteomes" id="UP000034873"/>
    </source>
</evidence>
<proteinExistence type="predicted"/>
<gene>
    <name evidence="1" type="ORF">UX73_C0015G0011</name>
</gene>
<dbReference type="EMBL" id="LCNH01000015">
    <property type="protein sequence ID" value="KKU50766.1"/>
    <property type="molecule type" value="Genomic_DNA"/>
</dbReference>
<evidence type="ECO:0000313" key="1">
    <source>
        <dbReference type="EMBL" id="KKU50766.1"/>
    </source>
</evidence>
<organism evidence="1 2">
    <name type="scientific">candidate division WWE3 bacterium GW2011_GWC1_47_10</name>
    <dbReference type="NCBI Taxonomy" id="1619122"/>
    <lineage>
        <taxon>Bacteria</taxon>
        <taxon>Katanobacteria</taxon>
    </lineage>
</organism>
<accession>A0A0G1R0N7</accession>
<dbReference type="Proteomes" id="UP000034873">
    <property type="component" value="Unassembled WGS sequence"/>
</dbReference>
<name>A0A0G1R0N7_UNCKA</name>
<dbReference type="AlphaFoldDB" id="A0A0G1R0N7"/>